<organism evidence="1 2">
    <name type="scientific">Daphnia magna</name>
    <dbReference type="NCBI Taxonomy" id="35525"/>
    <lineage>
        <taxon>Eukaryota</taxon>
        <taxon>Metazoa</taxon>
        <taxon>Ecdysozoa</taxon>
        <taxon>Arthropoda</taxon>
        <taxon>Crustacea</taxon>
        <taxon>Branchiopoda</taxon>
        <taxon>Diplostraca</taxon>
        <taxon>Cladocera</taxon>
        <taxon>Anomopoda</taxon>
        <taxon>Daphniidae</taxon>
        <taxon>Daphnia</taxon>
    </lineage>
</organism>
<dbReference type="AlphaFoldDB" id="A0A164FRJ6"/>
<protein>
    <submittedName>
        <fullName evidence="1">Uncharacterized protein</fullName>
    </submittedName>
</protein>
<gene>
    <name evidence="1" type="ORF">APZ42_006680</name>
</gene>
<accession>A0A164FRJ6</accession>
<proteinExistence type="predicted"/>
<comment type="caution">
    <text evidence="1">The sequence shown here is derived from an EMBL/GenBank/DDBJ whole genome shotgun (WGS) entry which is preliminary data.</text>
</comment>
<evidence type="ECO:0000313" key="1">
    <source>
        <dbReference type="EMBL" id="KZR98079.1"/>
    </source>
</evidence>
<sequence>FDAPFSRCSGDKHLPDLATKRSLCRASLLFPFPPFRLVCPPPFDSFSVVLSRVQSL</sequence>
<evidence type="ECO:0000313" key="2">
    <source>
        <dbReference type="Proteomes" id="UP000076858"/>
    </source>
</evidence>
<dbReference type="Proteomes" id="UP000076858">
    <property type="component" value="Unassembled WGS sequence"/>
</dbReference>
<feature type="non-terminal residue" evidence="1">
    <location>
        <position position="1"/>
    </location>
</feature>
<keyword evidence="2" id="KW-1185">Reference proteome</keyword>
<name>A0A164FRJ6_9CRUS</name>
<dbReference type="EMBL" id="LRGB01018511">
    <property type="protein sequence ID" value="KZR98079.1"/>
    <property type="molecule type" value="Genomic_DNA"/>
</dbReference>
<reference evidence="1 2" key="1">
    <citation type="submission" date="2016-03" db="EMBL/GenBank/DDBJ databases">
        <title>EvidentialGene: Evidence-directed Construction of Genes on Genomes.</title>
        <authorList>
            <person name="Gilbert D.G."/>
            <person name="Choi J.-H."/>
            <person name="Mockaitis K."/>
            <person name="Colbourne J."/>
            <person name="Pfrender M."/>
        </authorList>
    </citation>
    <scope>NUCLEOTIDE SEQUENCE [LARGE SCALE GENOMIC DNA]</scope>
    <source>
        <strain evidence="1 2">Xinb3</strain>
        <tissue evidence="1">Complete organism</tissue>
    </source>
</reference>